<dbReference type="EMBL" id="BGPR01010291">
    <property type="protein sequence ID" value="GBN45372.1"/>
    <property type="molecule type" value="Genomic_DNA"/>
</dbReference>
<keyword evidence="2" id="KW-1185">Reference proteome</keyword>
<dbReference type="Proteomes" id="UP000499080">
    <property type="component" value="Unassembled WGS sequence"/>
</dbReference>
<dbReference type="AlphaFoldDB" id="A0A4Y2P2S6"/>
<name>A0A4Y2P2S6_ARAVE</name>
<reference evidence="1 2" key="1">
    <citation type="journal article" date="2019" name="Sci. Rep.">
        <title>Orb-weaving spider Araneus ventricosus genome elucidates the spidroin gene catalogue.</title>
        <authorList>
            <person name="Kono N."/>
            <person name="Nakamura H."/>
            <person name="Ohtoshi R."/>
            <person name="Moran D.A.P."/>
            <person name="Shinohara A."/>
            <person name="Yoshida Y."/>
            <person name="Fujiwara M."/>
            <person name="Mori M."/>
            <person name="Tomita M."/>
            <person name="Arakawa K."/>
        </authorList>
    </citation>
    <scope>NUCLEOTIDE SEQUENCE [LARGE SCALE GENOMIC DNA]</scope>
</reference>
<protein>
    <submittedName>
        <fullName evidence="1">Uncharacterized protein</fullName>
    </submittedName>
</protein>
<comment type="caution">
    <text evidence="1">The sequence shown here is derived from an EMBL/GenBank/DDBJ whole genome shotgun (WGS) entry which is preliminary data.</text>
</comment>
<gene>
    <name evidence="1" type="ORF">AVEN_85026_1</name>
</gene>
<evidence type="ECO:0000313" key="2">
    <source>
        <dbReference type="Proteomes" id="UP000499080"/>
    </source>
</evidence>
<proteinExistence type="predicted"/>
<organism evidence="1 2">
    <name type="scientific">Araneus ventricosus</name>
    <name type="common">Orbweaver spider</name>
    <name type="synonym">Epeira ventricosa</name>
    <dbReference type="NCBI Taxonomy" id="182803"/>
    <lineage>
        <taxon>Eukaryota</taxon>
        <taxon>Metazoa</taxon>
        <taxon>Ecdysozoa</taxon>
        <taxon>Arthropoda</taxon>
        <taxon>Chelicerata</taxon>
        <taxon>Arachnida</taxon>
        <taxon>Araneae</taxon>
        <taxon>Araneomorphae</taxon>
        <taxon>Entelegynae</taxon>
        <taxon>Araneoidea</taxon>
        <taxon>Araneidae</taxon>
        <taxon>Araneus</taxon>
    </lineage>
</organism>
<evidence type="ECO:0000313" key="1">
    <source>
        <dbReference type="EMBL" id="GBN45372.1"/>
    </source>
</evidence>
<sequence length="93" mass="10507">MYYRDASSKTELKELLFNCICHHFLNIPLFFAVRFLKDPSRHYGGSLGEEERGPAVENSLIVGWRVRKLHFKGVPGGSGIERMSSLIPELTVG</sequence>
<accession>A0A4Y2P2S6</accession>